<dbReference type="Proteomes" id="UP001291306">
    <property type="component" value="Unassembled WGS sequence"/>
</dbReference>
<evidence type="ECO:0008006" key="3">
    <source>
        <dbReference type="Google" id="ProtNLM"/>
    </source>
</evidence>
<accession>A0AAW9IEF3</accession>
<proteinExistence type="predicted"/>
<gene>
    <name evidence="1" type="ORF">GNF79_06960</name>
</gene>
<sequence>MYPIGTYDRFIQKIKGREGKNKPRYLGVLFCDIEQQDAKEYIINYMEVFNKSSGESFDFYIPGYLNSTKKSRNNIFQFRDEKYEFNRKVYNEFCDKFIEDFKIEFPYVATLVLLEYKSGNFKNAKKAKFNLEEIKGGLKNSGFFFDLIFKVAKDNEELQYILDDVFEQFEEKPQIGFTLINQITSFFSIDLKDLKETFTIKRDKQKKYILK</sequence>
<protein>
    <recommendedName>
        <fullName evidence="3">DUF3800 domain-containing protein</fullName>
    </recommendedName>
</protein>
<organism evidence="1 2">
    <name type="scientific">Clostridium perfringens</name>
    <dbReference type="NCBI Taxonomy" id="1502"/>
    <lineage>
        <taxon>Bacteria</taxon>
        <taxon>Bacillati</taxon>
        <taxon>Bacillota</taxon>
        <taxon>Clostridia</taxon>
        <taxon>Eubacteriales</taxon>
        <taxon>Clostridiaceae</taxon>
        <taxon>Clostridium</taxon>
    </lineage>
</organism>
<evidence type="ECO:0000313" key="1">
    <source>
        <dbReference type="EMBL" id="MDZ4998843.1"/>
    </source>
</evidence>
<evidence type="ECO:0000313" key="2">
    <source>
        <dbReference type="Proteomes" id="UP001291306"/>
    </source>
</evidence>
<name>A0AAW9IEF3_CLOPF</name>
<dbReference type="AlphaFoldDB" id="A0AAW9IEF3"/>
<dbReference type="EMBL" id="WNVC01000018">
    <property type="protein sequence ID" value="MDZ4998843.1"/>
    <property type="molecule type" value="Genomic_DNA"/>
</dbReference>
<comment type="caution">
    <text evidence="1">The sequence shown here is derived from an EMBL/GenBank/DDBJ whole genome shotgun (WGS) entry which is preliminary data.</text>
</comment>
<reference evidence="1" key="1">
    <citation type="submission" date="2019-11" db="EMBL/GenBank/DDBJ databases">
        <title>Characterization of Clostridium perfringens isolates from swine manure treated agricultural soils.</title>
        <authorList>
            <person name="Wushke S.T."/>
        </authorList>
    </citation>
    <scope>NUCLEOTIDE SEQUENCE</scope>
    <source>
        <strain evidence="1">X26</strain>
    </source>
</reference>
<dbReference type="RefSeq" id="WP_322387402.1">
    <property type="nucleotide sequence ID" value="NZ_JBCAOG010000007.1"/>
</dbReference>